<dbReference type="NCBIfam" id="TIGR01760">
    <property type="entry name" value="tape_meas_TP901"/>
    <property type="match status" value="1"/>
</dbReference>
<proteinExistence type="predicted"/>
<dbReference type="InterPro" id="IPR039567">
    <property type="entry name" value="Gly-zipper"/>
</dbReference>
<evidence type="ECO:0000256" key="2">
    <source>
        <dbReference type="ARBA" id="ARBA00022612"/>
    </source>
</evidence>
<feature type="coiled-coil region" evidence="3">
    <location>
        <begin position="995"/>
        <end position="1057"/>
    </location>
</feature>
<dbReference type="PANTHER" id="PTHR37813">
    <property type="entry name" value="FELS-2 PROPHAGE PROTEIN"/>
    <property type="match status" value="1"/>
</dbReference>
<dbReference type="GO" id="GO:0098003">
    <property type="term" value="P:viral tail assembly"/>
    <property type="evidence" value="ECO:0007669"/>
    <property type="project" value="UniProtKB-KW"/>
</dbReference>
<dbReference type="Pfam" id="PF13488">
    <property type="entry name" value="Gly-zipper_Omp"/>
    <property type="match status" value="1"/>
</dbReference>
<keyword evidence="3" id="KW-0175">Coiled coil</keyword>
<evidence type="ECO:0000259" key="4">
    <source>
        <dbReference type="Pfam" id="PF10145"/>
    </source>
</evidence>
<name>A0A8S5PRP4_9CAUD</name>
<accession>A0A8S5PRP4</accession>
<reference evidence="6" key="1">
    <citation type="journal article" date="2021" name="Proc. Natl. Acad. Sci. U.S.A.">
        <title>A Catalog of Tens of Thousands of Viruses from Human Metagenomes Reveals Hidden Associations with Chronic Diseases.</title>
        <authorList>
            <person name="Tisza M.J."/>
            <person name="Buck C.B."/>
        </authorList>
    </citation>
    <scope>NUCLEOTIDE SEQUENCE</scope>
    <source>
        <strain evidence="6">Ctdjo3</strain>
    </source>
</reference>
<evidence type="ECO:0000313" key="6">
    <source>
        <dbReference type="EMBL" id="DAE09823.1"/>
    </source>
</evidence>
<keyword evidence="1" id="KW-1245">Viral tail assembly</keyword>
<sequence>MAQTIRIEIPIEVIDQTEKGLKSAQDNLKKMKEQVKKTQDEIQRFQQRSTRTTQYDRTQEKAQKELMKWAKQKYQVLLEAKDMVSPVTSKISSGLHSFASKSWKTTMKVMDYATKPIQGIIKLLKNPVFQVGAVLGISIGVSDTIDTYKEFEAAMSKVKAISGATDDEFEQLNAKAIQVGADTKFSAAESAEALNYMAMAGWKTKDMLNGIDGIMDLAAASGENLGTTSDIVTDALTAFGLSAKDSTHFADVLAMASSNSNTNVAMMGETFKYVGPVAGAFGYTIEDTATAIGLMANAGIKASMAGTSLRRIMTELGGGATLVGKKFGKWHIETQKADGSMRAFGDVMKDLREAFAKMTEAEKVANAESIAGKTGMAGLLAIVNASAKDYDKLTEAIENADGASAKMAETMLDNLAGALEYMQGAVETSKLKLGERFAPYIIELAQWIDKSMPALDVVLGNMMDWVDDKASELKERIKNMTESTQWQNADFFGKVQIAWDEIILEPFAEWWESSGRRKVADIMGNFGHALGQGISMTLMGLLGINIESVTKEGESIGASFAKGFSDGFNLGGILKNLGGLGGGMVSSASKLLPGGESAGLSSLISALILGKVIGKVGRGVGSFGSWSKSVLFDTTVVGASGAGTAAGSVGAGVGETVTQLGLISLLKKGIGSFSLGSEAALAGTGIVPEAGAAATGSGLLGVLGKTGMVLGSGATTGAGMAAVGAGALTGAVIGGTTAISGVSDLYKSYKSDDSAEANMYAKTGSTKVTGVALGAMTGATIGSFFGGIGAAPGALIGAGIGGLAGKFRSKRIEEDYNEEQKKIQEAQLKDYKSKIFTGYSYEELQKIRIGSMDVRKALNSASYSAEEFGAIFQQAVNEDLVEHFGNVTLSLKEIKKVASQIVTNGNSKYLDNFNSAIENTESSLTTLQSGLQNLDKWNWRSSLGFELSDEDIESYKSAVDAVIESTKNYIEDKHYEVTAAVNLLVEDKEERKAVIEGLDKMYEEYGKQIDTLNKQLSKKMSDALSDGIISIDEEKEISKLQEQLQSFANAYAKAQEEAKFDTLTIKFGNANLDYESFVSLQQEIQAQVQEATESYDSALELGITNLHLALEQGSINQKELDKQVEMLKNDYKANIDSLNVRVQGVQFDIVGKAFEDDLIGAGALADYTGTIGERLQQAVNDAISNGVDVVNWDTETASRILGLDRLDLVTQEEIAQMVSSIASQIPKTVMENMQSAETMSEIISNTSGKILDQTFGTNFRTSLGTTLERDLTDQIQSIAESTSSNVGIILDQAFGTDFRSNIGTTLGKNVGEGITNTDMSPINSAIQSLSDMSNKELINSFSTIGTRVGGNTSQNIASTMLSNTSSLSSIGASLRSIAQSSITTAFSNPFNIGASVNLAVTAARTFINSAKGTEHNANGSISSGKRLSWICEEGPEAIIPLVPGRRQRALELYEQTGKILGVEQHAKGGITGEISSFFAGNESETNKFYENSEDVGSFSAEDNSMNTPIELNVSVNPVITIEGSGNNEEKILATIRKHMGALADELGGELADKIGAIFKNMPVKN</sequence>
<feature type="coiled-coil region" evidence="3">
    <location>
        <begin position="14"/>
        <end position="48"/>
    </location>
</feature>
<keyword evidence="2" id="KW-1188">Viral release from host cell</keyword>
<feature type="domain" description="Glycine zipper" evidence="5">
    <location>
        <begin position="770"/>
        <end position="814"/>
    </location>
</feature>
<dbReference type="InterPro" id="IPR010090">
    <property type="entry name" value="Phage_tape_meas"/>
</dbReference>
<evidence type="ECO:0000256" key="3">
    <source>
        <dbReference type="SAM" id="Coils"/>
    </source>
</evidence>
<dbReference type="EMBL" id="BK015495">
    <property type="protein sequence ID" value="DAE09823.1"/>
    <property type="molecule type" value="Genomic_DNA"/>
</dbReference>
<evidence type="ECO:0000256" key="1">
    <source>
        <dbReference type="ARBA" id="ARBA00022465"/>
    </source>
</evidence>
<evidence type="ECO:0000259" key="5">
    <source>
        <dbReference type="Pfam" id="PF13488"/>
    </source>
</evidence>
<dbReference type="Pfam" id="PF10145">
    <property type="entry name" value="PhageMin_Tail"/>
    <property type="match status" value="1"/>
</dbReference>
<dbReference type="PANTHER" id="PTHR37813:SF1">
    <property type="entry name" value="FELS-2 PROPHAGE PROTEIN"/>
    <property type="match status" value="1"/>
</dbReference>
<protein>
    <submittedName>
        <fullName evidence="6">Minor tail protein</fullName>
    </submittedName>
</protein>
<feature type="domain" description="Phage tail tape measure protein" evidence="4">
    <location>
        <begin position="174"/>
        <end position="372"/>
    </location>
</feature>
<organism evidence="6">
    <name type="scientific">Siphoviridae sp. ctdjo3</name>
    <dbReference type="NCBI Taxonomy" id="2825583"/>
    <lineage>
        <taxon>Viruses</taxon>
        <taxon>Duplodnaviria</taxon>
        <taxon>Heunggongvirae</taxon>
        <taxon>Uroviricota</taxon>
        <taxon>Caudoviricetes</taxon>
    </lineage>
</organism>